<reference evidence="1" key="1">
    <citation type="submission" date="2021-05" db="EMBL/GenBank/DDBJ databases">
        <authorList>
            <person name="Alioto T."/>
            <person name="Alioto T."/>
            <person name="Gomez Garrido J."/>
        </authorList>
    </citation>
    <scope>NUCLEOTIDE SEQUENCE</scope>
</reference>
<dbReference type="EMBL" id="HBUF01324372">
    <property type="protein sequence ID" value="CAG6695605.1"/>
    <property type="molecule type" value="Transcribed_RNA"/>
</dbReference>
<name>A0A8D8TVJ8_9HEMI</name>
<evidence type="ECO:0000313" key="1">
    <source>
        <dbReference type="EMBL" id="CAG6695605.1"/>
    </source>
</evidence>
<dbReference type="AlphaFoldDB" id="A0A8D8TVJ8"/>
<sequence>MMMKKYFKRKKKKIKHKIYNLNLAYNNYRCHFEVLDEDKICDTIPSSDVAGRLYTGEIIVLDSKLVAMETHLGWTLSGKLPEQTTEGKNLAMIVFSQNVILLSKSSLRSS</sequence>
<proteinExistence type="predicted"/>
<accession>A0A8D8TVJ8</accession>
<protein>
    <submittedName>
        <fullName evidence="1">Uncharacterized protein</fullName>
    </submittedName>
</protein>
<organism evidence="1">
    <name type="scientific">Cacopsylla melanoneura</name>
    <dbReference type="NCBI Taxonomy" id="428564"/>
    <lineage>
        <taxon>Eukaryota</taxon>
        <taxon>Metazoa</taxon>
        <taxon>Ecdysozoa</taxon>
        <taxon>Arthropoda</taxon>
        <taxon>Hexapoda</taxon>
        <taxon>Insecta</taxon>
        <taxon>Pterygota</taxon>
        <taxon>Neoptera</taxon>
        <taxon>Paraneoptera</taxon>
        <taxon>Hemiptera</taxon>
        <taxon>Sternorrhyncha</taxon>
        <taxon>Psylloidea</taxon>
        <taxon>Psyllidae</taxon>
        <taxon>Psyllinae</taxon>
        <taxon>Cacopsylla</taxon>
    </lineage>
</organism>